<accession>A0AAN9IRN4</accession>
<evidence type="ECO:0000313" key="1">
    <source>
        <dbReference type="EMBL" id="KAK7284939.1"/>
    </source>
</evidence>
<dbReference type="EMBL" id="JAYKXN010000005">
    <property type="protein sequence ID" value="KAK7284939.1"/>
    <property type="molecule type" value="Genomic_DNA"/>
</dbReference>
<sequence>MPVFPCSRVACQPQRWYVEALWSLVLFLGLGHNHTHVCRGTHTLVFCLFPLFTHLHAVLGIHTLVSVCGILPRWRLYATPERLYAQVLLPLALKYSLLLTPLPPTCAYA</sequence>
<comment type="caution">
    <text evidence="1">The sequence shown here is derived from an EMBL/GenBank/DDBJ whole genome shotgun (WGS) entry which is preliminary data.</text>
</comment>
<protein>
    <submittedName>
        <fullName evidence="1">Uncharacterized protein</fullName>
    </submittedName>
</protein>
<gene>
    <name evidence="1" type="ORF">RJT34_19693</name>
</gene>
<evidence type="ECO:0000313" key="2">
    <source>
        <dbReference type="Proteomes" id="UP001359559"/>
    </source>
</evidence>
<dbReference type="Proteomes" id="UP001359559">
    <property type="component" value="Unassembled WGS sequence"/>
</dbReference>
<proteinExistence type="predicted"/>
<dbReference type="AlphaFoldDB" id="A0AAN9IRN4"/>
<organism evidence="1 2">
    <name type="scientific">Clitoria ternatea</name>
    <name type="common">Butterfly pea</name>
    <dbReference type="NCBI Taxonomy" id="43366"/>
    <lineage>
        <taxon>Eukaryota</taxon>
        <taxon>Viridiplantae</taxon>
        <taxon>Streptophyta</taxon>
        <taxon>Embryophyta</taxon>
        <taxon>Tracheophyta</taxon>
        <taxon>Spermatophyta</taxon>
        <taxon>Magnoliopsida</taxon>
        <taxon>eudicotyledons</taxon>
        <taxon>Gunneridae</taxon>
        <taxon>Pentapetalae</taxon>
        <taxon>rosids</taxon>
        <taxon>fabids</taxon>
        <taxon>Fabales</taxon>
        <taxon>Fabaceae</taxon>
        <taxon>Papilionoideae</taxon>
        <taxon>50 kb inversion clade</taxon>
        <taxon>NPAAA clade</taxon>
        <taxon>indigoferoid/millettioid clade</taxon>
        <taxon>Phaseoleae</taxon>
        <taxon>Clitoria</taxon>
    </lineage>
</organism>
<keyword evidence="2" id="KW-1185">Reference proteome</keyword>
<name>A0AAN9IRN4_CLITE</name>
<reference evidence="1 2" key="1">
    <citation type="submission" date="2024-01" db="EMBL/GenBank/DDBJ databases">
        <title>The genomes of 5 underutilized Papilionoideae crops provide insights into root nodulation and disease resistance.</title>
        <authorList>
            <person name="Yuan L."/>
        </authorList>
    </citation>
    <scope>NUCLEOTIDE SEQUENCE [LARGE SCALE GENOMIC DNA]</scope>
    <source>
        <strain evidence="1">LY-2023</strain>
        <tissue evidence="1">Leaf</tissue>
    </source>
</reference>